<reference evidence="1" key="2">
    <citation type="journal article" date="2015" name="Data Brief">
        <title>Shoot transcriptome of the giant reed, Arundo donax.</title>
        <authorList>
            <person name="Barrero R.A."/>
            <person name="Guerrero F.D."/>
            <person name="Moolhuijzen P."/>
            <person name="Goolsby J.A."/>
            <person name="Tidwell J."/>
            <person name="Bellgard S.E."/>
            <person name="Bellgard M.I."/>
        </authorList>
    </citation>
    <scope>NUCLEOTIDE SEQUENCE</scope>
    <source>
        <tissue evidence="1">Shoot tissue taken approximately 20 cm above the soil surface</tissue>
    </source>
</reference>
<dbReference type="EMBL" id="GBRH01182025">
    <property type="protein sequence ID" value="JAE15871.1"/>
    <property type="molecule type" value="Transcribed_RNA"/>
</dbReference>
<dbReference type="AlphaFoldDB" id="A0A0A9FZZ9"/>
<sequence length="28" mass="3411">MIQWFVLIKIIQYHIKPSYLHLSLLQNA</sequence>
<accession>A0A0A9FZZ9</accession>
<proteinExistence type="predicted"/>
<evidence type="ECO:0000313" key="1">
    <source>
        <dbReference type="EMBL" id="JAE15871.1"/>
    </source>
</evidence>
<protein>
    <submittedName>
        <fullName evidence="1">Uncharacterized protein</fullName>
    </submittedName>
</protein>
<organism evidence="1">
    <name type="scientific">Arundo donax</name>
    <name type="common">Giant reed</name>
    <name type="synonym">Donax arundinaceus</name>
    <dbReference type="NCBI Taxonomy" id="35708"/>
    <lineage>
        <taxon>Eukaryota</taxon>
        <taxon>Viridiplantae</taxon>
        <taxon>Streptophyta</taxon>
        <taxon>Embryophyta</taxon>
        <taxon>Tracheophyta</taxon>
        <taxon>Spermatophyta</taxon>
        <taxon>Magnoliopsida</taxon>
        <taxon>Liliopsida</taxon>
        <taxon>Poales</taxon>
        <taxon>Poaceae</taxon>
        <taxon>PACMAD clade</taxon>
        <taxon>Arundinoideae</taxon>
        <taxon>Arundineae</taxon>
        <taxon>Arundo</taxon>
    </lineage>
</organism>
<reference evidence="1" key="1">
    <citation type="submission" date="2014-09" db="EMBL/GenBank/DDBJ databases">
        <authorList>
            <person name="Magalhaes I.L.F."/>
            <person name="Oliveira U."/>
            <person name="Santos F.R."/>
            <person name="Vidigal T.H.D.A."/>
            <person name="Brescovit A.D."/>
            <person name="Santos A.J."/>
        </authorList>
    </citation>
    <scope>NUCLEOTIDE SEQUENCE</scope>
    <source>
        <tissue evidence="1">Shoot tissue taken approximately 20 cm above the soil surface</tissue>
    </source>
</reference>
<name>A0A0A9FZZ9_ARUDO</name>